<dbReference type="EMBL" id="ANMG01000055">
    <property type="protein sequence ID" value="EMD24710.1"/>
    <property type="molecule type" value="Genomic_DNA"/>
</dbReference>
<evidence type="ECO:0000313" key="2">
    <source>
        <dbReference type="Proteomes" id="UP000014137"/>
    </source>
</evidence>
<comment type="caution">
    <text evidence="1">The sequence shown here is derived from an EMBL/GenBank/DDBJ whole genome shotgun (WGS) entry which is preliminary data.</text>
</comment>
<sequence length="42" mass="4955">MQEVDMFQKFCDFLQVEVDRLFRSSGAHPYTQMQPSRAEVDS</sequence>
<evidence type="ECO:0000313" key="1">
    <source>
        <dbReference type="EMBL" id="EMD24710.1"/>
    </source>
</evidence>
<dbReference type="PATRIC" id="fig|1238180.3.peg.5646"/>
<dbReference type="Proteomes" id="UP000014137">
    <property type="component" value="Unassembled WGS sequence"/>
</dbReference>
<organism evidence="1 2">
    <name type="scientific">Amycolatopsis azurea DSM 43854</name>
    <dbReference type="NCBI Taxonomy" id="1238180"/>
    <lineage>
        <taxon>Bacteria</taxon>
        <taxon>Bacillati</taxon>
        <taxon>Actinomycetota</taxon>
        <taxon>Actinomycetes</taxon>
        <taxon>Pseudonocardiales</taxon>
        <taxon>Pseudonocardiaceae</taxon>
        <taxon>Amycolatopsis</taxon>
    </lineage>
</organism>
<name>M2PYF7_9PSEU</name>
<accession>M2PYF7</accession>
<reference evidence="1 2" key="1">
    <citation type="submission" date="2012-10" db="EMBL/GenBank/DDBJ databases">
        <title>Genome assembly of Amycolatopsis azurea DSM 43854.</title>
        <authorList>
            <person name="Khatri I."/>
            <person name="Kaur I."/>
            <person name="Subramanian S."/>
            <person name="Mayilraj S."/>
        </authorList>
    </citation>
    <scope>NUCLEOTIDE SEQUENCE [LARGE SCALE GENOMIC DNA]</scope>
    <source>
        <strain evidence="1 2">DSM 43854</strain>
    </source>
</reference>
<dbReference type="AlphaFoldDB" id="M2PYF7"/>
<proteinExistence type="predicted"/>
<gene>
    <name evidence="1" type="ORF">C791_5730</name>
</gene>
<protein>
    <submittedName>
        <fullName evidence="1">Uncharacterized protein</fullName>
    </submittedName>
</protein>